<keyword evidence="2" id="KW-1277">Toxin-antitoxin system</keyword>
<gene>
    <name evidence="3" type="ORF">C0V82_08300</name>
</gene>
<name>A0A2K9NHJ2_9PROT</name>
<evidence type="ECO:0000313" key="4">
    <source>
        <dbReference type="Proteomes" id="UP000234752"/>
    </source>
</evidence>
<evidence type="ECO:0000313" key="3">
    <source>
        <dbReference type="EMBL" id="AUN31755.1"/>
    </source>
</evidence>
<dbReference type="Gene3D" id="3.30.2310.20">
    <property type="entry name" value="RelE-like"/>
    <property type="match status" value="1"/>
</dbReference>
<dbReference type="Pfam" id="PF05016">
    <property type="entry name" value="ParE_toxin"/>
    <property type="match status" value="1"/>
</dbReference>
<dbReference type="KEGG" id="ncb:C0V82_08300"/>
<dbReference type="NCBIfam" id="TIGR02385">
    <property type="entry name" value="RelE_StbE"/>
    <property type="match status" value="1"/>
</dbReference>
<organism evidence="3 4">
    <name type="scientific">Niveispirillum cyanobacteriorum</name>
    <dbReference type="NCBI Taxonomy" id="1612173"/>
    <lineage>
        <taxon>Bacteria</taxon>
        <taxon>Pseudomonadati</taxon>
        <taxon>Pseudomonadota</taxon>
        <taxon>Alphaproteobacteria</taxon>
        <taxon>Rhodospirillales</taxon>
        <taxon>Azospirillaceae</taxon>
        <taxon>Niveispirillum</taxon>
    </lineage>
</organism>
<dbReference type="AlphaFoldDB" id="A0A2K9NHJ2"/>
<sequence length="89" mass="9955">MVTWTETAIDDLQAHAAYIAQFNPHAASRIVRHLFTAGNSLSTFPKRGKARPDGTRELAVVHPYILVYEATDGEDVRILRVWHGAQDRG</sequence>
<protein>
    <submittedName>
        <fullName evidence="3">Type II toxin-antitoxin system RelE/ParE family toxin</fullName>
    </submittedName>
</protein>
<dbReference type="EMBL" id="CP025611">
    <property type="protein sequence ID" value="AUN31755.1"/>
    <property type="molecule type" value="Genomic_DNA"/>
</dbReference>
<dbReference type="InterPro" id="IPR051803">
    <property type="entry name" value="TA_system_RelE-like_toxin"/>
</dbReference>
<dbReference type="OrthoDB" id="595470at2"/>
<dbReference type="InterPro" id="IPR007712">
    <property type="entry name" value="RelE/ParE_toxin"/>
</dbReference>
<dbReference type="Proteomes" id="UP000234752">
    <property type="component" value="Chromosome eg_1"/>
</dbReference>
<dbReference type="InterPro" id="IPR035093">
    <property type="entry name" value="RelE/ParE_toxin_dom_sf"/>
</dbReference>
<dbReference type="PANTHER" id="PTHR33755">
    <property type="entry name" value="TOXIN PARE1-RELATED"/>
    <property type="match status" value="1"/>
</dbReference>
<comment type="similarity">
    <text evidence="1">Belongs to the RelE toxin family.</text>
</comment>
<reference evidence="3 4" key="1">
    <citation type="submission" date="2017-12" db="EMBL/GenBank/DDBJ databases">
        <title>Genomes of bacteria within cyanobacterial aggregates.</title>
        <authorList>
            <person name="Cai H."/>
        </authorList>
    </citation>
    <scope>NUCLEOTIDE SEQUENCE [LARGE SCALE GENOMIC DNA]</scope>
    <source>
        <strain evidence="3 4">TH16</strain>
    </source>
</reference>
<evidence type="ECO:0000256" key="1">
    <source>
        <dbReference type="ARBA" id="ARBA00006226"/>
    </source>
</evidence>
<proteinExistence type="inferred from homology"/>
<evidence type="ECO:0000256" key="2">
    <source>
        <dbReference type="ARBA" id="ARBA00022649"/>
    </source>
</evidence>
<accession>A0A2K9NHJ2</accession>
<keyword evidence="4" id="KW-1185">Reference proteome</keyword>